<accession>A0ABN7P123</accession>
<comment type="caution">
    <text evidence="1">The sequence shown here is derived from an EMBL/GenBank/DDBJ whole genome shotgun (WGS) entry which is preliminary data.</text>
</comment>
<evidence type="ECO:0000313" key="2">
    <source>
        <dbReference type="Proteomes" id="UP001153148"/>
    </source>
</evidence>
<dbReference type="EMBL" id="CAJPIN010013663">
    <property type="protein sequence ID" value="CAG2060809.1"/>
    <property type="molecule type" value="Genomic_DNA"/>
</dbReference>
<keyword evidence="2" id="KW-1185">Reference proteome</keyword>
<name>A0ABN7P123_TIMPD</name>
<reference evidence="1" key="1">
    <citation type="submission" date="2021-03" db="EMBL/GenBank/DDBJ databases">
        <authorList>
            <person name="Tran Van P."/>
        </authorList>
    </citation>
    <scope>NUCLEOTIDE SEQUENCE</scope>
</reference>
<dbReference type="Proteomes" id="UP001153148">
    <property type="component" value="Unassembled WGS sequence"/>
</dbReference>
<organism evidence="1 2">
    <name type="scientific">Timema podura</name>
    <name type="common">Walking stick</name>
    <dbReference type="NCBI Taxonomy" id="61482"/>
    <lineage>
        <taxon>Eukaryota</taxon>
        <taxon>Metazoa</taxon>
        <taxon>Ecdysozoa</taxon>
        <taxon>Arthropoda</taxon>
        <taxon>Hexapoda</taxon>
        <taxon>Insecta</taxon>
        <taxon>Pterygota</taxon>
        <taxon>Neoptera</taxon>
        <taxon>Polyneoptera</taxon>
        <taxon>Phasmatodea</taxon>
        <taxon>Timematodea</taxon>
        <taxon>Timematoidea</taxon>
        <taxon>Timematidae</taxon>
        <taxon>Timema</taxon>
    </lineage>
</organism>
<evidence type="ECO:0000313" key="1">
    <source>
        <dbReference type="EMBL" id="CAG2060809.1"/>
    </source>
</evidence>
<gene>
    <name evidence="1" type="ORF">TPAB3V08_LOCUS7765</name>
</gene>
<protein>
    <submittedName>
        <fullName evidence="1">Uncharacterized protein</fullName>
    </submittedName>
</protein>
<proteinExistence type="predicted"/>
<sequence length="99" mass="10731">MHFFVDLARLVDAPVPDLVPGAAQLGALVQIPETGGRGQVEVMGERKRVLDDVVYSASVAFSFFLPLIPLPLERVRGNLAMDGERQPAKATTSLVEKML</sequence>